<name>A0A9P6GLC9_9PLEO</name>
<sequence>MSLLSFTLLVSIAIAQLSPGGVCNTSAEWETTPTRYLRADTDTKLRDWWATISADPHSAFTTELGKAFGSHVPYQCGLTDDSGCIYAGCSGITKGQLDFTDRVDKMVLTFFPWREPSFAPEDVLIWMSGIVGVAGAIAPILAASSAAARRGEAAIAAGGGGFAALAGAGLSQISNEIKPDSIAGFASIATFKDFAAEYGETLRSSIDSWSNTTFNGDKDASNYTFLDYFEGGAMVDHSFLPSATQIESFYKKQLFSIIINSQWRKRKIWPTFHATNETSDAFGPNQTRYYSASDGGVYYTYAYHESGVLKGSLEAPTGLDHLNESTWDISGTDISKSSAASFRTARFNFTEPMAHDALASAVASNGTSTVYTNTSSRYGMLPCCCGEKCKDPKDFVAAANLVGFQTLLYGCEAQLRGTEIEFRSVDYGFGKKTGPAALPYIWATLGTGKKAGLAIGMVVGGLVVLVLLFVCVGSCCGMCFG</sequence>
<reference evidence="3" key="1">
    <citation type="journal article" date="2020" name="Mol. Plant Microbe Interact.">
        <title>Genome Sequence of the Biocontrol Agent Coniothyrium minitans strain Conio (IMI 134523).</title>
        <authorList>
            <person name="Patel D."/>
            <person name="Shittu T.A."/>
            <person name="Baroncelli R."/>
            <person name="Muthumeenakshi S."/>
            <person name="Osborne T.H."/>
            <person name="Janganan T.K."/>
            <person name="Sreenivasaprasad S."/>
        </authorList>
    </citation>
    <scope>NUCLEOTIDE SEQUENCE</scope>
    <source>
        <strain evidence="3">Conio</strain>
    </source>
</reference>
<feature type="transmembrane region" description="Helical" evidence="1">
    <location>
        <begin position="453"/>
        <end position="480"/>
    </location>
</feature>
<gene>
    <name evidence="3" type="ORF">PMIN01_06179</name>
</gene>
<comment type="caution">
    <text evidence="3">The sequence shown here is derived from an EMBL/GenBank/DDBJ whole genome shotgun (WGS) entry which is preliminary data.</text>
</comment>
<keyword evidence="2" id="KW-0732">Signal</keyword>
<keyword evidence="1" id="KW-0812">Transmembrane</keyword>
<feature type="signal peptide" evidence="2">
    <location>
        <begin position="1"/>
        <end position="15"/>
    </location>
</feature>
<proteinExistence type="predicted"/>
<feature type="chain" id="PRO_5040395030" evidence="2">
    <location>
        <begin position="16"/>
        <end position="481"/>
    </location>
</feature>
<dbReference type="Proteomes" id="UP000756921">
    <property type="component" value="Unassembled WGS sequence"/>
</dbReference>
<keyword evidence="1" id="KW-1133">Transmembrane helix</keyword>
<keyword evidence="4" id="KW-1185">Reference proteome</keyword>
<dbReference type="OrthoDB" id="5383967at2759"/>
<evidence type="ECO:0000313" key="4">
    <source>
        <dbReference type="Proteomes" id="UP000756921"/>
    </source>
</evidence>
<organism evidence="3 4">
    <name type="scientific">Paraphaeosphaeria minitans</name>
    <dbReference type="NCBI Taxonomy" id="565426"/>
    <lineage>
        <taxon>Eukaryota</taxon>
        <taxon>Fungi</taxon>
        <taxon>Dikarya</taxon>
        <taxon>Ascomycota</taxon>
        <taxon>Pezizomycotina</taxon>
        <taxon>Dothideomycetes</taxon>
        <taxon>Pleosporomycetidae</taxon>
        <taxon>Pleosporales</taxon>
        <taxon>Massarineae</taxon>
        <taxon>Didymosphaeriaceae</taxon>
        <taxon>Paraphaeosphaeria</taxon>
    </lineage>
</organism>
<dbReference type="AlphaFoldDB" id="A0A9P6GLC9"/>
<evidence type="ECO:0000313" key="3">
    <source>
        <dbReference type="EMBL" id="KAF9736264.1"/>
    </source>
</evidence>
<protein>
    <submittedName>
        <fullName evidence="3">Uncharacterized protein</fullName>
    </submittedName>
</protein>
<evidence type="ECO:0000256" key="2">
    <source>
        <dbReference type="SAM" id="SignalP"/>
    </source>
</evidence>
<keyword evidence="1" id="KW-0472">Membrane</keyword>
<dbReference type="EMBL" id="WJXW01000005">
    <property type="protein sequence ID" value="KAF9736264.1"/>
    <property type="molecule type" value="Genomic_DNA"/>
</dbReference>
<evidence type="ECO:0000256" key="1">
    <source>
        <dbReference type="SAM" id="Phobius"/>
    </source>
</evidence>
<accession>A0A9P6GLC9</accession>